<keyword evidence="1" id="KW-1133">Transmembrane helix</keyword>
<dbReference type="InterPro" id="IPR029101">
    <property type="entry name" value="Sigma_reg_N"/>
</dbReference>
<evidence type="ECO:0000256" key="1">
    <source>
        <dbReference type="SAM" id="Phobius"/>
    </source>
</evidence>
<feature type="domain" description="Sigma factor regulator C-terminal" evidence="2">
    <location>
        <begin position="166"/>
        <end position="347"/>
    </location>
</feature>
<sequence>MKTLSNFEKIAKKNKQKSWVKIIVISTVISLLAVLGLVTTLEKMTSRTGVNVQKRYLKQSEIAYPNIDYTTWGYQATSPFSGTFYSHRTKDIDGITVPFEKYEGDYFLFLSDSLNQGERLKSGDNGQSAYTYETSYKIPLFFDTAQQKQTEYKVTQDLNVVPEMTGKAVEVAITFDKPYSLAEIAEKIPENLKLNWIWIGSYAPIYSDGDLANQFGFTPYFDASLNAKESRALEKEIDTAMKKNPDANISEIYAKYDKKVTPLEGMENSYSIFQTNVQDFLSEGYGSTSRTGEDGKEYSTDQFLKDYLVANPDPKSAKFAGVILTGRSENFAQLKDVDWIFASNIGQSVEIQPYHHLEK</sequence>
<keyword evidence="1" id="KW-0812">Transmembrane</keyword>
<protein>
    <submittedName>
        <fullName evidence="4">Anti sigma factor C-terminal domain-containing protein</fullName>
    </submittedName>
</protein>
<keyword evidence="1" id="KW-0472">Membrane</keyword>
<dbReference type="Proteomes" id="UP001596110">
    <property type="component" value="Unassembled WGS sequence"/>
</dbReference>
<dbReference type="InterPro" id="IPR025672">
    <property type="entry name" value="Sigma_reg_C_dom"/>
</dbReference>
<dbReference type="Pfam" id="PF13800">
    <property type="entry name" value="Sigma_reg_N"/>
    <property type="match status" value="1"/>
</dbReference>
<reference evidence="5" key="1">
    <citation type="journal article" date="2019" name="Int. J. Syst. Evol. Microbiol.">
        <title>The Global Catalogue of Microorganisms (GCM) 10K type strain sequencing project: providing services to taxonomists for standard genome sequencing and annotation.</title>
        <authorList>
            <consortium name="The Broad Institute Genomics Platform"/>
            <consortium name="The Broad Institute Genome Sequencing Center for Infectious Disease"/>
            <person name="Wu L."/>
            <person name="Ma J."/>
        </authorList>
    </citation>
    <scope>NUCLEOTIDE SEQUENCE [LARGE SCALE GENOMIC DNA]</scope>
    <source>
        <strain evidence="5">DT43</strain>
    </source>
</reference>
<organism evidence="4 5">
    <name type="scientific">Streptococcus caledonicus</name>
    <dbReference type="NCBI Taxonomy" id="2614158"/>
    <lineage>
        <taxon>Bacteria</taxon>
        <taxon>Bacillati</taxon>
        <taxon>Bacillota</taxon>
        <taxon>Bacilli</taxon>
        <taxon>Lactobacillales</taxon>
        <taxon>Streptococcaceae</taxon>
        <taxon>Streptococcus</taxon>
    </lineage>
</organism>
<dbReference type="EMBL" id="JBHSOJ010000033">
    <property type="protein sequence ID" value="MFC5632187.1"/>
    <property type="molecule type" value="Genomic_DNA"/>
</dbReference>
<evidence type="ECO:0000259" key="2">
    <source>
        <dbReference type="Pfam" id="PF13791"/>
    </source>
</evidence>
<feature type="domain" description="Sigma factor regulator N-terminal" evidence="3">
    <location>
        <begin position="9"/>
        <end position="96"/>
    </location>
</feature>
<evidence type="ECO:0000313" key="5">
    <source>
        <dbReference type="Proteomes" id="UP001596110"/>
    </source>
</evidence>
<evidence type="ECO:0000259" key="3">
    <source>
        <dbReference type="Pfam" id="PF13800"/>
    </source>
</evidence>
<comment type="caution">
    <text evidence="4">The sequence shown here is derived from an EMBL/GenBank/DDBJ whole genome shotgun (WGS) entry which is preliminary data.</text>
</comment>
<name>A0ABW0UF14_9STRE</name>
<gene>
    <name evidence="4" type="ORF">ACFPQ3_11705</name>
</gene>
<dbReference type="RefSeq" id="WP_156805961.1">
    <property type="nucleotide sequence ID" value="NZ_JBHSOJ010000033.1"/>
</dbReference>
<keyword evidence="5" id="KW-1185">Reference proteome</keyword>
<dbReference type="Pfam" id="PF13791">
    <property type="entry name" value="Sigma_reg_C"/>
    <property type="match status" value="1"/>
</dbReference>
<evidence type="ECO:0000313" key="4">
    <source>
        <dbReference type="EMBL" id="MFC5632187.1"/>
    </source>
</evidence>
<feature type="transmembrane region" description="Helical" evidence="1">
    <location>
        <begin position="20"/>
        <end position="41"/>
    </location>
</feature>
<accession>A0ABW0UF14</accession>
<proteinExistence type="predicted"/>